<dbReference type="NCBIfam" id="TIGR00360">
    <property type="entry name" value="ComEC_N-term"/>
    <property type="match status" value="1"/>
</dbReference>
<dbReference type="InterPro" id="IPR052159">
    <property type="entry name" value="Competence_DNA_uptake"/>
</dbReference>
<evidence type="ECO:0000256" key="5">
    <source>
        <dbReference type="ARBA" id="ARBA00023136"/>
    </source>
</evidence>
<dbReference type="GO" id="GO:0030420">
    <property type="term" value="P:establishment of competence for transformation"/>
    <property type="evidence" value="ECO:0007669"/>
    <property type="project" value="InterPro"/>
</dbReference>
<comment type="caution">
    <text evidence="9">The sequence shown here is derived from an EMBL/GenBank/DDBJ whole genome shotgun (WGS) entry which is preliminary data.</text>
</comment>
<feature type="domain" description="ComEC/Rec2-related protein" evidence="8">
    <location>
        <begin position="233"/>
        <end position="483"/>
    </location>
</feature>
<organism evidence="9 10">
    <name type="scientific">Ruoffia tabacinasalis</name>
    <dbReference type="NCBI Taxonomy" id="87458"/>
    <lineage>
        <taxon>Bacteria</taxon>
        <taxon>Bacillati</taxon>
        <taxon>Bacillota</taxon>
        <taxon>Bacilli</taxon>
        <taxon>Lactobacillales</taxon>
        <taxon>Aerococcaceae</taxon>
        <taxon>Ruoffia</taxon>
    </lineage>
</organism>
<keyword evidence="5 6" id="KW-0472">Membrane</keyword>
<evidence type="ECO:0000313" key="10">
    <source>
        <dbReference type="Proteomes" id="UP000306420"/>
    </source>
</evidence>
<dbReference type="CDD" id="cd07731">
    <property type="entry name" value="ComA-like_MBL-fold"/>
    <property type="match status" value="1"/>
</dbReference>
<name>A0A5R9EF97_9LACT</name>
<keyword evidence="2" id="KW-1003">Cell membrane</keyword>
<dbReference type="OrthoDB" id="9761531at2"/>
<feature type="transmembrane region" description="Helical" evidence="6">
    <location>
        <begin position="53"/>
        <end position="70"/>
    </location>
</feature>
<dbReference type="InterPro" id="IPR035681">
    <property type="entry name" value="ComA-like_MBL"/>
</dbReference>
<dbReference type="InterPro" id="IPR004477">
    <property type="entry name" value="ComEC_N"/>
</dbReference>
<reference evidence="9 10" key="1">
    <citation type="submission" date="2019-05" db="EMBL/GenBank/DDBJ databases">
        <title>The metagenome of a microbial culture collection derived from dairy environment covers the genomic content of the human microbiome.</title>
        <authorList>
            <person name="Roder T."/>
            <person name="Wuthrich D."/>
            <person name="Sattari Z."/>
            <person name="Von Ah U."/>
            <person name="Bar C."/>
            <person name="Ronchi F."/>
            <person name="Macpherson A.J."/>
            <person name="Ganal-Vonarburg S.C."/>
            <person name="Bruggmann R."/>
            <person name="Vergeres G."/>
        </authorList>
    </citation>
    <scope>NUCLEOTIDE SEQUENCE [LARGE SCALE GENOMIC DNA]</scope>
    <source>
        <strain evidence="9 10">FAM 24227</strain>
    </source>
</reference>
<gene>
    <name evidence="9" type="ORF">FEZ33_03575</name>
</gene>
<keyword evidence="3 6" id="KW-0812">Transmembrane</keyword>
<evidence type="ECO:0000256" key="1">
    <source>
        <dbReference type="ARBA" id="ARBA00004651"/>
    </source>
</evidence>
<dbReference type="InterPro" id="IPR004797">
    <property type="entry name" value="Competence_ComEC/Rec2"/>
</dbReference>
<dbReference type="Pfam" id="PF03772">
    <property type="entry name" value="Competence"/>
    <property type="match status" value="1"/>
</dbReference>
<dbReference type="AlphaFoldDB" id="A0A5R9EF97"/>
<sequence length="781" mass="89415">MINKYLQNIQYEWPFIFLFIYVVLQAFYNFNLWLILPVIVIALRIITLSNLKTLITVSVMTVFVIGYARFQATLFQNLEHLPIESQEMRAILYTNPFDVKSDEESVRGEGKVQVVHQSEKIELKVNFIQWLEDDDPQFQSLREESTVWYVEGKFEKLDEARNFDVFDYKSYLATQNIAWEFEITNIYQLKSDLSFVGKLDTFRYTLLEPFIKLNHHEWIAIHNKLLYNIDSDTYRHYKDNFTALGVAPFFAISGFHIYFIRRLLNNVLLRLGMPIEYAKMLITVLLWLYTWLVGWPIGVIRVLSMSSLSSLKTKYHLPIASLDSLAIVGILFICFNPLNVLSLGYTLSFVMTFVVMSYNQASPSKHSAIQSIEMTFACLLLSWPIIMQTSFEWNVIQILVVILFTVVFNHLIMPLVFLTTLWIVFSLPGLETLSAWLDRGVIFFNELLSQSDVFHSFNLIVGKQAPVIFYLLILVALFFIACIHVRPFLSYGVFLLMYLIILFGVPYLDPTVKLTMIDVGQGDAMLFQLGHQQGNWLIDTGGKRLWEPVEGSNIDYSYAEWNLIPALKALGVNQLDGVIITHPDIDHIGNLQALSQAINIQELWVSNYTLESDIWEEISAEVKVNTVVSLDMGQSYKHPTVPLTLYSPALSDIKYSQSESNDSSLITQIDIEGLAVLSLGDVTKRIETKILATYPEIRADILKVAHHGSDTSTSEELLTHTQPSLSFISAGLDNQYGHPHTEVTDLLNQYSIPYLSTEKVGAVQLTYHPLKGYQIRTVIKK</sequence>
<dbReference type="EMBL" id="VBSP01000008">
    <property type="protein sequence ID" value="TLQ48740.1"/>
    <property type="molecule type" value="Genomic_DNA"/>
</dbReference>
<evidence type="ECO:0000256" key="6">
    <source>
        <dbReference type="SAM" id="Phobius"/>
    </source>
</evidence>
<evidence type="ECO:0000259" key="8">
    <source>
        <dbReference type="Pfam" id="PF03772"/>
    </source>
</evidence>
<dbReference type="SUPFAM" id="SSF56281">
    <property type="entry name" value="Metallo-hydrolase/oxidoreductase"/>
    <property type="match status" value="1"/>
</dbReference>
<dbReference type="InterPro" id="IPR001279">
    <property type="entry name" value="Metallo-B-lactamas"/>
</dbReference>
<feature type="transmembrane region" description="Helical" evidence="6">
    <location>
        <begin position="15"/>
        <end position="41"/>
    </location>
</feature>
<dbReference type="PANTHER" id="PTHR30619:SF7">
    <property type="entry name" value="BETA-LACTAMASE DOMAIN PROTEIN"/>
    <property type="match status" value="1"/>
</dbReference>
<dbReference type="NCBIfam" id="TIGR00361">
    <property type="entry name" value="ComEC_Rec2"/>
    <property type="match status" value="1"/>
</dbReference>
<dbReference type="Pfam" id="PF00753">
    <property type="entry name" value="Lactamase_B"/>
    <property type="match status" value="1"/>
</dbReference>
<feature type="domain" description="Metallo-beta-lactamase" evidence="7">
    <location>
        <begin position="518"/>
        <end position="621"/>
    </location>
</feature>
<feature type="transmembrane region" description="Helical" evidence="6">
    <location>
        <begin position="488"/>
        <end position="508"/>
    </location>
</feature>
<proteinExistence type="predicted"/>
<dbReference type="InterPro" id="IPR036866">
    <property type="entry name" value="RibonucZ/Hydroxyglut_hydro"/>
</dbReference>
<feature type="transmembrane region" description="Helical" evidence="6">
    <location>
        <begin position="241"/>
        <end position="260"/>
    </location>
</feature>
<dbReference type="Gene3D" id="3.60.15.10">
    <property type="entry name" value="Ribonuclease Z/Hydroxyacylglutathione hydrolase-like"/>
    <property type="match status" value="1"/>
</dbReference>
<keyword evidence="4 6" id="KW-1133">Transmembrane helix</keyword>
<dbReference type="PANTHER" id="PTHR30619">
    <property type="entry name" value="DNA INTERNALIZATION/COMPETENCE PROTEIN COMEC/REC2"/>
    <property type="match status" value="1"/>
</dbReference>
<accession>A0A5R9EF97</accession>
<protein>
    <submittedName>
        <fullName evidence="9">DNA internalization-related competence protein ComEC/Rec2</fullName>
    </submittedName>
</protein>
<evidence type="ECO:0000256" key="2">
    <source>
        <dbReference type="ARBA" id="ARBA00022475"/>
    </source>
</evidence>
<feature type="transmembrane region" description="Helical" evidence="6">
    <location>
        <begin position="467"/>
        <end position="483"/>
    </location>
</feature>
<feature type="transmembrane region" description="Helical" evidence="6">
    <location>
        <begin position="367"/>
        <end position="386"/>
    </location>
</feature>
<evidence type="ECO:0000259" key="7">
    <source>
        <dbReference type="Pfam" id="PF00753"/>
    </source>
</evidence>
<dbReference type="RefSeq" id="WP_138404028.1">
    <property type="nucleotide sequence ID" value="NZ_VBSP01000008.1"/>
</dbReference>
<evidence type="ECO:0000313" key="9">
    <source>
        <dbReference type="EMBL" id="TLQ48740.1"/>
    </source>
</evidence>
<evidence type="ECO:0000256" key="4">
    <source>
        <dbReference type="ARBA" id="ARBA00022989"/>
    </source>
</evidence>
<evidence type="ECO:0000256" key="3">
    <source>
        <dbReference type="ARBA" id="ARBA00022692"/>
    </source>
</evidence>
<dbReference type="GO" id="GO:0005886">
    <property type="term" value="C:plasma membrane"/>
    <property type="evidence" value="ECO:0007669"/>
    <property type="project" value="UniProtKB-SubCell"/>
</dbReference>
<feature type="transmembrane region" description="Helical" evidence="6">
    <location>
        <begin position="281"/>
        <end position="303"/>
    </location>
</feature>
<feature type="transmembrane region" description="Helical" evidence="6">
    <location>
        <begin position="398"/>
        <end position="425"/>
    </location>
</feature>
<comment type="subcellular location">
    <subcellularLocation>
        <location evidence="1">Cell membrane</location>
        <topology evidence="1">Multi-pass membrane protein</topology>
    </subcellularLocation>
</comment>
<dbReference type="Proteomes" id="UP000306420">
    <property type="component" value="Unassembled WGS sequence"/>
</dbReference>